<dbReference type="InterPro" id="IPR050773">
    <property type="entry name" value="CbxX/CfxQ_RuBisCO_ESX"/>
</dbReference>
<dbReference type="Proteomes" id="UP000694251">
    <property type="component" value="Chromosome 13"/>
</dbReference>
<dbReference type="PANTHER" id="PTHR43392">
    <property type="entry name" value="AAA-TYPE ATPASE FAMILY PROTEIN / ANKYRIN REPEAT FAMILY PROTEIN"/>
    <property type="match status" value="1"/>
</dbReference>
<sequence length="152" mass="17770">MAEAWFAQAAEYWKQAITLTPGNYIEAHNWLTITRRFAPLFCPSLAEEELRGFKKYADSALRELLRWFLQEQRKRSAFEQCGKTKAKMDELSNIVGLSELKTQLRKWAKGMLLDERRRAKHWNLKNSTYGISWKSWNSKTIVHGSSSSREIA</sequence>
<dbReference type="GO" id="GO:0016887">
    <property type="term" value="F:ATP hydrolysis activity"/>
    <property type="evidence" value="ECO:0007669"/>
    <property type="project" value="TreeGrafter"/>
</dbReference>
<comment type="caution">
    <text evidence="1">The sequence shown here is derived from an EMBL/GenBank/DDBJ whole genome shotgun (WGS) entry which is preliminary data.</text>
</comment>
<dbReference type="EMBL" id="JAEFBJ010000013">
    <property type="protein sequence ID" value="KAG7537161.1"/>
    <property type="molecule type" value="Genomic_DNA"/>
</dbReference>
<accession>A0A8T1XR76</accession>
<gene>
    <name evidence="1" type="ORF">ISN44_As13g010860</name>
</gene>
<dbReference type="PANTHER" id="PTHR43392:SF2">
    <property type="entry name" value="AAA-TYPE ATPASE FAMILY PROTEIN _ ANKYRIN REPEAT FAMILY PROTEIN"/>
    <property type="match status" value="1"/>
</dbReference>
<dbReference type="AlphaFoldDB" id="A0A8T1XR76"/>
<dbReference type="OrthoDB" id="1024385at2759"/>
<evidence type="ECO:0000313" key="2">
    <source>
        <dbReference type="Proteomes" id="UP000694251"/>
    </source>
</evidence>
<proteinExistence type="predicted"/>
<evidence type="ECO:0000313" key="1">
    <source>
        <dbReference type="EMBL" id="KAG7537161.1"/>
    </source>
</evidence>
<organism evidence="1 2">
    <name type="scientific">Arabidopsis suecica</name>
    <name type="common">Swedish thale-cress</name>
    <name type="synonym">Cardaminopsis suecica</name>
    <dbReference type="NCBI Taxonomy" id="45249"/>
    <lineage>
        <taxon>Eukaryota</taxon>
        <taxon>Viridiplantae</taxon>
        <taxon>Streptophyta</taxon>
        <taxon>Embryophyta</taxon>
        <taxon>Tracheophyta</taxon>
        <taxon>Spermatophyta</taxon>
        <taxon>Magnoliopsida</taxon>
        <taxon>eudicotyledons</taxon>
        <taxon>Gunneridae</taxon>
        <taxon>Pentapetalae</taxon>
        <taxon>rosids</taxon>
        <taxon>malvids</taxon>
        <taxon>Brassicales</taxon>
        <taxon>Brassicaceae</taxon>
        <taxon>Camelineae</taxon>
        <taxon>Arabidopsis</taxon>
    </lineage>
</organism>
<reference evidence="1 2" key="1">
    <citation type="submission" date="2020-12" db="EMBL/GenBank/DDBJ databases">
        <title>Concerted genomic and epigenomic changes stabilize Arabidopsis allopolyploids.</title>
        <authorList>
            <person name="Chen Z."/>
        </authorList>
    </citation>
    <scope>NUCLEOTIDE SEQUENCE [LARGE SCALE GENOMIC DNA]</scope>
    <source>
        <strain evidence="1">As9502</strain>
        <tissue evidence="1">Leaf</tissue>
    </source>
</reference>
<keyword evidence="2" id="KW-1185">Reference proteome</keyword>
<name>A0A8T1XR76_ARASU</name>
<protein>
    <submittedName>
        <fullName evidence="1">Uncharacterized protein</fullName>
    </submittedName>
</protein>